<organism evidence="3 5">
    <name type="scientific">Gibberella zeae (strain ATCC MYA-4620 / CBS 123657 / FGSC 9075 / NRRL 31084 / PH-1)</name>
    <name type="common">Wheat head blight fungus</name>
    <name type="synonym">Fusarium graminearum</name>
    <dbReference type="NCBI Taxonomy" id="229533"/>
    <lineage>
        <taxon>Eukaryota</taxon>
        <taxon>Fungi</taxon>
        <taxon>Dikarya</taxon>
        <taxon>Ascomycota</taxon>
        <taxon>Pezizomycotina</taxon>
        <taxon>Sordariomycetes</taxon>
        <taxon>Hypocreomycetidae</taxon>
        <taxon>Hypocreales</taxon>
        <taxon>Nectriaceae</taxon>
        <taxon>Fusarium</taxon>
    </lineage>
</organism>
<feature type="signal peptide" evidence="2">
    <location>
        <begin position="1"/>
        <end position="27"/>
    </location>
</feature>
<keyword evidence="1" id="KW-0812">Transmembrane</keyword>
<sequence>MSAAIFVLAIFAFLVVDIYHRARRASAAVGDKGNIRHYFLQLFSHRQPYQDSSTGSAARQDYYYTWQITRMLRVHMEDATMVFIYILVLLALCMFLGILLVQYWTIRWFVGWVNHLIPQGK</sequence>
<dbReference type="AlphaFoldDB" id="A0A098E3R9"/>
<dbReference type="VEuPathDB" id="FungiDB:FGRAMPH1_01G22051"/>
<name>A0A098E3R9_GIBZE</name>
<dbReference type="EnsemblFungi" id="CEF88746">
    <property type="protein sequence ID" value="CEF88746"/>
    <property type="gene ID" value="FGRRES_11432"/>
</dbReference>
<gene>
    <name evidence="4" type="primary">FG11432.1</name>
    <name evidence="3" type="ORF">FGRAMPH1_01T22051</name>
</gene>
<protein>
    <submittedName>
        <fullName evidence="3">Chromosome 3, complete genome</fullName>
    </submittedName>
</protein>
<evidence type="ECO:0000256" key="2">
    <source>
        <dbReference type="SAM" id="SignalP"/>
    </source>
</evidence>
<dbReference type="EMBL" id="HG970334">
    <property type="protein sequence ID" value="CEF88746.1"/>
    <property type="molecule type" value="Genomic_DNA"/>
</dbReference>
<dbReference type="Proteomes" id="UP000070720">
    <property type="component" value="Chromosome 3"/>
</dbReference>
<reference evidence="4 5" key="1">
    <citation type="journal article" date="2007" name="Science">
        <title>The Fusarium graminearum genome reveals a link between localized polymorphism and pathogen specialization.</title>
        <authorList>
            <person name="Cuomo C.A."/>
            <person name="Gueldener U."/>
            <person name="Xu J.-R."/>
            <person name="Trail F."/>
            <person name="Turgeon B.G."/>
            <person name="Di Pietro A."/>
            <person name="Walton J.D."/>
            <person name="Ma L.-J."/>
            <person name="Baker S.E."/>
            <person name="Rep M."/>
            <person name="Adam G."/>
            <person name="Antoniw J."/>
            <person name="Baldwin T."/>
            <person name="Calvo S.E."/>
            <person name="Chang Y.-L."/>
            <person name="DeCaprio D."/>
            <person name="Gale L.R."/>
            <person name="Gnerre S."/>
            <person name="Goswami R.S."/>
            <person name="Hammond-Kosack K."/>
            <person name="Harris L.J."/>
            <person name="Hilburn K."/>
            <person name="Kennell J.C."/>
            <person name="Kroken S."/>
            <person name="Magnuson J.K."/>
            <person name="Mannhaupt G."/>
            <person name="Mauceli E.W."/>
            <person name="Mewes H.-W."/>
            <person name="Mitterbauer R."/>
            <person name="Muehlbauer G."/>
            <person name="Muensterkoetter M."/>
            <person name="Nelson D."/>
            <person name="O'Donnell K."/>
            <person name="Ouellet T."/>
            <person name="Qi W."/>
            <person name="Quesneville H."/>
            <person name="Roncero M.I.G."/>
            <person name="Seong K.-Y."/>
            <person name="Tetko I.V."/>
            <person name="Urban M."/>
            <person name="Waalwijk C."/>
            <person name="Ward T.J."/>
            <person name="Yao J."/>
            <person name="Birren B.W."/>
            <person name="Kistler H.C."/>
        </authorList>
    </citation>
    <scope>NUCLEOTIDE SEQUENCE [LARGE SCALE GENOMIC DNA]</scope>
    <source>
        <strain evidence="5">ATCC MYA-4620 / CBS 123657 / FGSC 9075 / NRRL 31084 / PH-1</strain>
        <strain evidence="4">PH-1 / ATCC MYA-4620 / FGSC 9075 / NRRL 31084</strain>
    </source>
</reference>
<evidence type="ECO:0000313" key="4">
    <source>
        <dbReference type="EnsemblFungi" id="CEF88746"/>
    </source>
</evidence>
<proteinExistence type="predicted"/>
<reference evidence="3 5" key="3">
    <citation type="journal article" date="2015" name="BMC Genomics">
        <title>The completed genome sequence of the pathogenic ascomycete fungus Fusarium graminearum.</title>
        <authorList>
            <person name="King R."/>
            <person name="Urban M."/>
            <person name="Hammond-Kosack M.C."/>
            <person name="Hassani-Pak K."/>
            <person name="Hammond-Kosack K.E."/>
        </authorList>
    </citation>
    <scope>NUCLEOTIDE SEQUENCE [LARGE SCALE GENOMIC DNA]</scope>
    <source>
        <strain evidence="5">ATCC MYA-4620 / CBS 123657 / FGSC 9075 / NRRL 31084 / PH-1</strain>
        <strain evidence="3">PH-1</strain>
    </source>
</reference>
<feature type="transmembrane region" description="Helical" evidence="1">
    <location>
        <begin position="82"/>
        <end position="101"/>
    </location>
</feature>
<feature type="chain" id="PRO_5010018775" evidence="2">
    <location>
        <begin position="28"/>
        <end position="121"/>
    </location>
</feature>
<accession>A0A0E0SQN3</accession>
<keyword evidence="5" id="KW-1185">Reference proteome</keyword>
<keyword evidence="1" id="KW-0472">Membrane</keyword>
<reference evidence="4" key="4">
    <citation type="submission" date="2017-01" db="UniProtKB">
        <authorList>
            <consortium name="EnsemblFungi"/>
        </authorList>
    </citation>
    <scope>IDENTIFICATION</scope>
    <source>
        <strain evidence="4">PH-1 / ATCC MYA-4620 / FGSC 9075 / NRRL 31084</strain>
    </source>
</reference>
<evidence type="ECO:0000313" key="3">
    <source>
        <dbReference type="EMBL" id="CEF88746.1"/>
    </source>
</evidence>
<accession>A0A098E3R9</accession>
<reference evidence="4 5" key="2">
    <citation type="journal article" date="2010" name="Nature">
        <title>Comparative genomics reveals mobile pathogenicity chromosomes in Fusarium.</title>
        <authorList>
            <person name="Ma L.J."/>
            <person name="van der Does H.C."/>
            <person name="Borkovich K.A."/>
            <person name="Coleman J.J."/>
            <person name="Daboussi M.J."/>
            <person name="Di Pietro A."/>
            <person name="Dufresne M."/>
            <person name="Freitag M."/>
            <person name="Grabherr M."/>
            <person name="Henrissat B."/>
            <person name="Houterman P.M."/>
            <person name="Kang S."/>
            <person name="Shim W.B."/>
            <person name="Woloshuk C."/>
            <person name="Xie X."/>
            <person name="Xu J.R."/>
            <person name="Antoniw J."/>
            <person name="Baker S.E."/>
            <person name="Bluhm B.H."/>
            <person name="Breakspear A."/>
            <person name="Brown D.W."/>
            <person name="Butchko R.A."/>
            <person name="Chapman S."/>
            <person name="Coulson R."/>
            <person name="Coutinho P.M."/>
            <person name="Danchin E.G."/>
            <person name="Diener A."/>
            <person name="Gale L.R."/>
            <person name="Gardiner D.M."/>
            <person name="Goff S."/>
            <person name="Hammond-Kosack K.E."/>
            <person name="Hilburn K."/>
            <person name="Hua-Van A."/>
            <person name="Jonkers W."/>
            <person name="Kazan K."/>
            <person name="Kodira C.D."/>
            <person name="Koehrsen M."/>
            <person name="Kumar L."/>
            <person name="Lee Y.H."/>
            <person name="Li L."/>
            <person name="Manners J.M."/>
            <person name="Miranda-Saavedra D."/>
            <person name="Mukherjee M."/>
            <person name="Park G."/>
            <person name="Park J."/>
            <person name="Park S.Y."/>
            <person name="Proctor R.H."/>
            <person name="Regev A."/>
            <person name="Ruiz-Roldan M.C."/>
            <person name="Sain D."/>
            <person name="Sakthikumar S."/>
            <person name="Sykes S."/>
            <person name="Schwartz D.C."/>
            <person name="Turgeon B.G."/>
            <person name="Wapinski I."/>
            <person name="Yoder O."/>
            <person name="Young S."/>
            <person name="Zeng Q."/>
            <person name="Zhou S."/>
            <person name="Galagan J."/>
            <person name="Cuomo C.A."/>
            <person name="Kistler H.C."/>
            <person name="Rep M."/>
        </authorList>
    </citation>
    <scope>GENOME REANNOTATION</scope>
    <source>
        <strain evidence="5">ATCC MYA-4620 / CBS 123657 / FGSC 9075 / NRRL 31084 / PH-1</strain>
        <strain evidence="4">PH-1 / ATCC MYA-4620 / FGSC 9075 / NRRL 31084</strain>
    </source>
</reference>
<evidence type="ECO:0000313" key="5">
    <source>
        <dbReference type="Proteomes" id="UP000070720"/>
    </source>
</evidence>
<keyword evidence="2" id="KW-0732">Signal</keyword>
<keyword evidence="1" id="KW-1133">Transmembrane helix</keyword>
<evidence type="ECO:0000256" key="1">
    <source>
        <dbReference type="SAM" id="Phobius"/>
    </source>
</evidence>
<dbReference type="InParanoid" id="A0A098E3R9"/>